<dbReference type="Proteomes" id="UP000547976">
    <property type="component" value="Unassembled WGS sequence"/>
</dbReference>
<gene>
    <name evidence="2" type="ORF">FSUBG_1064</name>
</gene>
<accession>A0A8H5QCQ2</accession>
<organism evidence="2 3">
    <name type="scientific">Gibberella subglutinans</name>
    <name type="common">Fusarium subglutinans</name>
    <dbReference type="NCBI Taxonomy" id="42677"/>
    <lineage>
        <taxon>Eukaryota</taxon>
        <taxon>Fungi</taxon>
        <taxon>Dikarya</taxon>
        <taxon>Ascomycota</taxon>
        <taxon>Pezizomycotina</taxon>
        <taxon>Sordariomycetes</taxon>
        <taxon>Hypocreomycetidae</taxon>
        <taxon>Hypocreales</taxon>
        <taxon>Nectriaceae</taxon>
        <taxon>Fusarium</taxon>
        <taxon>Fusarium fujikuroi species complex</taxon>
    </lineage>
</organism>
<proteinExistence type="predicted"/>
<name>A0A8H5QCQ2_GIBSU</name>
<dbReference type="RefSeq" id="XP_036543232.1">
    <property type="nucleotide sequence ID" value="XM_036675237.1"/>
</dbReference>
<protein>
    <recommendedName>
        <fullName evidence="1">DUF7600 domain-containing protein</fullName>
    </recommendedName>
</protein>
<dbReference type="InterPro" id="IPR056021">
    <property type="entry name" value="DUF7600"/>
</dbReference>
<feature type="domain" description="DUF7600" evidence="1">
    <location>
        <begin position="321"/>
        <end position="488"/>
    </location>
</feature>
<evidence type="ECO:0000259" key="1">
    <source>
        <dbReference type="Pfam" id="PF24539"/>
    </source>
</evidence>
<evidence type="ECO:0000313" key="2">
    <source>
        <dbReference type="EMBL" id="KAF5612834.1"/>
    </source>
</evidence>
<dbReference type="Pfam" id="PF24539">
    <property type="entry name" value="DUF7600"/>
    <property type="match status" value="1"/>
</dbReference>
<dbReference type="AlphaFoldDB" id="A0A8H5QCQ2"/>
<evidence type="ECO:0000313" key="3">
    <source>
        <dbReference type="Proteomes" id="UP000547976"/>
    </source>
</evidence>
<dbReference type="GeneID" id="59309955"/>
<dbReference type="EMBL" id="JAAOAV010000005">
    <property type="protein sequence ID" value="KAF5612834.1"/>
    <property type="molecule type" value="Genomic_DNA"/>
</dbReference>
<keyword evidence="3" id="KW-1185">Reference proteome</keyword>
<dbReference type="OrthoDB" id="5273847at2759"/>
<reference evidence="2 3" key="1">
    <citation type="submission" date="2020-05" db="EMBL/GenBank/DDBJ databases">
        <title>Identification and distribution of gene clusters putatively required for synthesis of sphingolipid metabolism inhibitors in phylogenetically diverse species of the filamentous fungus Fusarium.</title>
        <authorList>
            <person name="Kim H.-S."/>
            <person name="Busman M."/>
            <person name="Brown D.W."/>
            <person name="Divon H."/>
            <person name="Uhlig S."/>
            <person name="Proctor R.H."/>
        </authorList>
    </citation>
    <scope>NUCLEOTIDE SEQUENCE [LARGE SCALE GENOMIC DNA]</scope>
    <source>
        <strain evidence="2 3">NRRL 66333</strain>
    </source>
</reference>
<comment type="caution">
    <text evidence="2">The sequence shown here is derived from an EMBL/GenBank/DDBJ whole genome shotgun (WGS) entry which is preliminary data.</text>
</comment>
<sequence>MIYCTLCGIHITEQPGETWLQEFRAIWVESDLLNNVAVSGVGRWGNSVDDFSGTVPVDPKKCYDDDAGPGTTIDVALTPNKPTMFIRSLDEDVLAWGYGFHASCWIIFTKYSTPNLGHLFAACLSMPTGQEAFLNWGHDYGGASILEKPFKVPTRDTRFPDPRTIPNLFRSDPFHIPALDRAIQKTTRLQNDVFLSRINFNAETLTKDPFFRLFPDILQLITVLLPTSEIHAVRLASPVFASLKLSESFWASRFQPGHEFEYIPEIIDNPPESWRAFYLSLQIWALNDPSMANRKRIWGLTKTLHGLLSQMEDAPCQGRPLQTWFETSADPDDTSACWHTAACASAQPNGSFVNGNRGLRARTLRFSQTLKVQRMSVSFVNLPEGVFVSGLVLIDHNHERHAIGYIHESNMVDIHLPVAQYVQGWELALHTSGVKAMALIYEGGVLSSWAGEPAGIPRWRLAGPPSLSAIKAEFDAMKLVKLSREGSLDELTWLNNCLWYPQVPPKGLLYDWTKGDKPPSEFKLPMTSVFFGEADDMYSSILTEIVIWVFDVCYIAGIEFRFTDASYNRHLGNIGPFDQDFPGRRNFSDSNDSTILSMTPIRTSKRVRFMDQYDLQKSKASLIHTSKPGGTTIFTKKDEECRFITGALSRFLKPLEIPPNTHLIQHCPRSEGGIYTIRSVEPILPNTKYNITVRVTIHHDMGWVEVILSMAGGLFDWISLPPVQWAEVPNMELALNNGMKVCVKIEDSIHGRLLASYLKKLGLFELQAKGTTEL</sequence>